<dbReference type="PROSITE" id="PS51257">
    <property type="entry name" value="PROKAR_LIPOPROTEIN"/>
    <property type="match status" value="1"/>
</dbReference>
<evidence type="ECO:0000313" key="4">
    <source>
        <dbReference type="Proteomes" id="UP000237682"/>
    </source>
</evidence>
<dbReference type="EMBL" id="PUEJ01000008">
    <property type="protein sequence ID" value="PRH85527.1"/>
    <property type="molecule type" value="Genomic_DNA"/>
</dbReference>
<name>A0A2S9Q848_9HYPH</name>
<evidence type="ECO:0008006" key="5">
    <source>
        <dbReference type="Google" id="ProtNLM"/>
    </source>
</evidence>
<reference evidence="3 4" key="1">
    <citation type="submission" date="2018-02" db="EMBL/GenBank/DDBJ databases">
        <title>Whole genome sequencing of endophytic bacterium.</title>
        <authorList>
            <person name="Eedara R."/>
            <person name="Podile A.R."/>
        </authorList>
    </citation>
    <scope>NUCLEOTIDE SEQUENCE [LARGE SCALE GENOMIC DNA]</scope>
    <source>
        <strain evidence="3 4">RP1T</strain>
    </source>
</reference>
<organism evidence="3 4">
    <name type="scientific">Labrys okinawensis</name>
    <dbReference type="NCBI Taxonomy" id="346911"/>
    <lineage>
        <taxon>Bacteria</taxon>
        <taxon>Pseudomonadati</taxon>
        <taxon>Pseudomonadota</taxon>
        <taxon>Alphaproteobacteria</taxon>
        <taxon>Hyphomicrobiales</taxon>
        <taxon>Xanthobacteraceae</taxon>
        <taxon>Labrys</taxon>
    </lineage>
</organism>
<gene>
    <name evidence="3" type="ORF">C5L14_21305</name>
</gene>
<dbReference type="Proteomes" id="UP000237682">
    <property type="component" value="Unassembled WGS sequence"/>
</dbReference>
<dbReference type="AlphaFoldDB" id="A0A2S9Q848"/>
<evidence type="ECO:0000256" key="1">
    <source>
        <dbReference type="SAM" id="MobiDB-lite"/>
    </source>
</evidence>
<dbReference type="OrthoDB" id="7915991at2"/>
<proteinExistence type="predicted"/>
<evidence type="ECO:0000313" key="3">
    <source>
        <dbReference type="EMBL" id="PRH85527.1"/>
    </source>
</evidence>
<feature type="region of interest" description="Disordered" evidence="1">
    <location>
        <begin position="179"/>
        <end position="216"/>
    </location>
</feature>
<evidence type="ECO:0000256" key="2">
    <source>
        <dbReference type="SAM" id="SignalP"/>
    </source>
</evidence>
<comment type="caution">
    <text evidence="3">The sequence shown here is derived from an EMBL/GenBank/DDBJ whole genome shotgun (WGS) entry which is preliminary data.</text>
</comment>
<keyword evidence="2" id="KW-0732">Signal</keyword>
<accession>A0A2S9Q848</accession>
<feature type="chain" id="PRO_5015659326" description="Lipoprotein" evidence="2">
    <location>
        <begin position="20"/>
        <end position="216"/>
    </location>
</feature>
<protein>
    <recommendedName>
        <fullName evidence="5">Lipoprotein</fullName>
    </recommendedName>
</protein>
<feature type="signal peptide" evidence="2">
    <location>
        <begin position="1"/>
        <end position="19"/>
    </location>
</feature>
<dbReference type="RefSeq" id="WP_105864087.1">
    <property type="nucleotide sequence ID" value="NZ_PUEJ01000008.1"/>
</dbReference>
<sequence>MFKTSVKFSGALLLAAALASCETAGMFPQPGQAYIKEVSVTASPSRSPAPPGAETRLQATVVNEASRFPQTGAPKRVAIVIESYHLKNPALSLLIGDQNHMGGTMLVSDVGSTAPPKAVPLYVQDAYQVQGVIGAVQAAAQDRSLVESRLVSAASSSVLEKFYGTKLLGAYVRTARSAAPVPGPAAIQPEPAAQPQPAKPHAGKPRHSKPEPAASN</sequence>
<keyword evidence="4" id="KW-1185">Reference proteome</keyword>